<dbReference type="Pfam" id="PF13439">
    <property type="entry name" value="Glyco_transf_4"/>
    <property type="match status" value="1"/>
</dbReference>
<evidence type="ECO:0000313" key="3">
    <source>
        <dbReference type="EMBL" id="TCP32922.1"/>
    </source>
</evidence>
<dbReference type="InterPro" id="IPR001296">
    <property type="entry name" value="Glyco_trans_1"/>
</dbReference>
<dbReference type="Pfam" id="PF00534">
    <property type="entry name" value="Glycos_transf_1"/>
    <property type="match status" value="1"/>
</dbReference>
<feature type="domain" description="Glycosyl transferase family 1" evidence="1">
    <location>
        <begin position="213"/>
        <end position="367"/>
    </location>
</feature>
<name>A0A4R2PCS0_RHOSA</name>
<dbReference type="PANTHER" id="PTHR45947">
    <property type="entry name" value="SULFOQUINOVOSYL TRANSFERASE SQD2"/>
    <property type="match status" value="1"/>
</dbReference>
<keyword evidence="3" id="KW-0808">Transferase</keyword>
<gene>
    <name evidence="3" type="ORF">EV659_10821</name>
</gene>
<dbReference type="AlphaFoldDB" id="A0A4R2PCS0"/>
<dbReference type="Proteomes" id="UP000295399">
    <property type="component" value="Unassembled WGS sequence"/>
</dbReference>
<dbReference type="FunCoup" id="A0A4R2PCS0">
    <property type="interactions" value="236"/>
</dbReference>
<evidence type="ECO:0000313" key="4">
    <source>
        <dbReference type="Proteomes" id="UP000295399"/>
    </source>
</evidence>
<dbReference type="RefSeq" id="WP_132708858.1">
    <property type="nucleotide sequence ID" value="NZ_JACIGF010000008.1"/>
</dbReference>
<dbReference type="PANTHER" id="PTHR45947:SF15">
    <property type="entry name" value="TEICHURONIC ACID BIOSYNTHESIS GLYCOSYLTRANSFERASE TUAC-RELATED"/>
    <property type="match status" value="1"/>
</dbReference>
<proteinExistence type="predicted"/>
<dbReference type="InterPro" id="IPR050194">
    <property type="entry name" value="Glycosyltransferase_grp1"/>
</dbReference>
<dbReference type="InParanoid" id="A0A4R2PCS0"/>
<dbReference type="EMBL" id="SLXO01000008">
    <property type="protein sequence ID" value="TCP32922.1"/>
    <property type="molecule type" value="Genomic_DNA"/>
</dbReference>
<evidence type="ECO:0000259" key="1">
    <source>
        <dbReference type="Pfam" id="PF00534"/>
    </source>
</evidence>
<sequence>MNILLFSSLFPNAEQPFHGIFVENRLRHLLAESGWQAQVVAPVPWFPFKGRAFGAYGRFARVPAREERHGLSICHPRYPVIPKLGMSVAPRLLYLGARAAVRRAVQSGVPVDLIDAHYFYPDGVAAAMLAREFALPLTITGRGTDLNLIPRYPRCRAQIQWAAETASGLITVCNALADDLAALGVARERVTVLRNGVDATVFRPEPDAAAALRAEHGRPGEAVWLSVGHLIERKGHDLAIRALSLAPEGRLWIVGTGPEEAALRALARQLGLADRVRFLGAFPHDRLAAIYSAADVLILGSTREGWPNVLLESMACGTPVVATAVNGSPEVVRADVAGRVVPERTAAAVAEAVAAVLAQAADGAAVRAYAEDFSWTATSRGQMALFERIIADRRRRSGRPAGQGDPSAYRSEA</sequence>
<dbReference type="SUPFAM" id="SSF53756">
    <property type="entry name" value="UDP-Glycosyltransferase/glycogen phosphorylase"/>
    <property type="match status" value="1"/>
</dbReference>
<feature type="domain" description="Glycosyltransferase subfamily 4-like N-terminal" evidence="2">
    <location>
        <begin position="52"/>
        <end position="199"/>
    </location>
</feature>
<dbReference type="InterPro" id="IPR028098">
    <property type="entry name" value="Glyco_trans_4-like_N"/>
</dbReference>
<protein>
    <submittedName>
        <fullName evidence="3">Glycosyltransferase involved in cell wall biosynthesis</fullName>
    </submittedName>
</protein>
<accession>A0A4R2PCS0</accession>
<dbReference type="Gene3D" id="3.40.50.2000">
    <property type="entry name" value="Glycogen Phosphorylase B"/>
    <property type="match status" value="2"/>
</dbReference>
<dbReference type="OrthoDB" id="258796at2"/>
<dbReference type="GO" id="GO:0016757">
    <property type="term" value="F:glycosyltransferase activity"/>
    <property type="evidence" value="ECO:0007669"/>
    <property type="project" value="InterPro"/>
</dbReference>
<keyword evidence="4" id="KW-1185">Reference proteome</keyword>
<reference evidence="3 4" key="1">
    <citation type="submission" date="2019-03" db="EMBL/GenBank/DDBJ databases">
        <title>Genomic Encyclopedia of Type Strains, Phase IV (KMG-IV): sequencing the most valuable type-strain genomes for metagenomic binning, comparative biology and taxonomic classification.</title>
        <authorList>
            <person name="Goeker M."/>
        </authorList>
    </citation>
    <scope>NUCLEOTIDE SEQUENCE [LARGE SCALE GENOMIC DNA]</scope>
    <source>
        <strain evidence="3 4">DSM 2132</strain>
    </source>
</reference>
<comment type="caution">
    <text evidence="3">The sequence shown here is derived from an EMBL/GenBank/DDBJ whole genome shotgun (WGS) entry which is preliminary data.</text>
</comment>
<organism evidence="3 4">
    <name type="scientific">Rhodothalassium salexigens DSM 2132</name>
    <dbReference type="NCBI Taxonomy" id="1188247"/>
    <lineage>
        <taxon>Bacteria</taxon>
        <taxon>Pseudomonadati</taxon>
        <taxon>Pseudomonadota</taxon>
        <taxon>Alphaproteobacteria</taxon>
        <taxon>Rhodothalassiales</taxon>
        <taxon>Rhodothalassiaceae</taxon>
        <taxon>Rhodothalassium</taxon>
    </lineage>
</organism>
<evidence type="ECO:0000259" key="2">
    <source>
        <dbReference type="Pfam" id="PF13439"/>
    </source>
</evidence>